<evidence type="ECO:0000313" key="2">
    <source>
        <dbReference type="EMBL" id="QPQ55435.1"/>
    </source>
</evidence>
<dbReference type="EMBL" id="CP065592">
    <property type="protein sequence ID" value="QPQ55435.1"/>
    <property type="molecule type" value="Genomic_DNA"/>
</dbReference>
<dbReference type="RefSeq" id="WP_200972110.1">
    <property type="nucleotide sequence ID" value="NZ_CP065592.1"/>
</dbReference>
<accession>A0A7T2LMC1</accession>
<proteinExistence type="predicted"/>
<keyword evidence="3" id="KW-1185">Reference proteome</keyword>
<sequence length="266" mass="29015">MRKAIVDRLRRSMGGDFVVVGAPDHPLVMRSVDIIVGGRAGLTAIMAMTAQELRSQEHFTARLTLNKMALPPHTNFVFVSIDGERPYSLPTNAFVTEISIKDQRVWDDLTSISSRPQGFPDGKSSEKIHRLASARFGDTYKLARVLQRGRSKATAAHGNRSTRKPRRDRLSHNIEAAFFANPPTLQAIANLSVEGADRWYDMDGAEPFPTQAPAGAAFAELFPSSPGDPDKAIRAAAFAGWVLTPAGTGKSPDEISELVSRYTRVG</sequence>
<evidence type="ECO:0000256" key="1">
    <source>
        <dbReference type="SAM" id="MobiDB-lite"/>
    </source>
</evidence>
<name>A0A7T2LMC1_9SPHN</name>
<dbReference type="Proteomes" id="UP000594873">
    <property type="component" value="Chromosome"/>
</dbReference>
<dbReference type="AlphaFoldDB" id="A0A7T2LMC1"/>
<organism evidence="2 3">
    <name type="scientific">Allosphingosinicella flava</name>
    <dbReference type="NCBI Taxonomy" id="2771430"/>
    <lineage>
        <taxon>Bacteria</taxon>
        <taxon>Pseudomonadati</taxon>
        <taxon>Pseudomonadota</taxon>
        <taxon>Alphaproteobacteria</taxon>
        <taxon>Sphingomonadales</taxon>
        <taxon>Sphingomonadaceae</taxon>
        <taxon>Allosphingosinicella</taxon>
    </lineage>
</organism>
<dbReference type="KEGG" id="sflv:IC614_02155"/>
<feature type="region of interest" description="Disordered" evidence="1">
    <location>
        <begin position="148"/>
        <end position="168"/>
    </location>
</feature>
<protein>
    <submittedName>
        <fullName evidence="2">Uncharacterized protein</fullName>
    </submittedName>
</protein>
<reference evidence="2 3" key="1">
    <citation type="submission" date="2020-11" db="EMBL/GenBank/DDBJ databases">
        <title>Genome seq and assembly of Sphingosinicella sp.</title>
        <authorList>
            <person name="Chhetri G."/>
        </authorList>
    </citation>
    <scope>NUCLEOTIDE SEQUENCE [LARGE SCALE GENOMIC DNA]</scope>
    <source>
        <strain evidence="2 3">UDD2</strain>
    </source>
</reference>
<gene>
    <name evidence="2" type="ORF">IC614_02155</name>
</gene>
<evidence type="ECO:0000313" key="3">
    <source>
        <dbReference type="Proteomes" id="UP000594873"/>
    </source>
</evidence>